<dbReference type="EMBL" id="KF900826">
    <property type="protein sequence ID" value="AIF08268.1"/>
    <property type="molecule type" value="Genomic_DNA"/>
</dbReference>
<accession>A0A075H2U2</accession>
<reference evidence="1" key="1">
    <citation type="journal article" date="2014" name="Genome Biol. Evol.">
        <title>Pangenome evidence for extensive interdomain horizontal transfer affecting lineage core and shell genes in uncultured planktonic thaumarchaeota and euryarchaeota.</title>
        <authorList>
            <person name="Deschamps P."/>
            <person name="Zivanovic Y."/>
            <person name="Moreira D."/>
            <person name="Rodriguez-Valera F."/>
            <person name="Lopez-Garcia P."/>
        </authorList>
    </citation>
    <scope>NUCLEOTIDE SEQUENCE</scope>
</reference>
<organism evidence="1">
    <name type="scientific">uncultured marine thaumarchaeote KM3_28_B05</name>
    <dbReference type="NCBI Taxonomy" id="1456111"/>
    <lineage>
        <taxon>Archaea</taxon>
        <taxon>Nitrososphaerota</taxon>
        <taxon>environmental samples</taxon>
    </lineage>
</organism>
<evidence type="ECO:0000313" key="1">
    <source>
        <dbReference type="EMBL" id="AIF08268.1"/>
    </source>
</evidence>
<dbReference type="AlphaFoldDB" id="A0A075H2U2"/>
<name>A0A075H2U2_9ARCH</name>
<protein>
    <submittedName>
        <fullName evidence="1">Uncharacterized protein</fullName>
    </submittedName>
</protein>
<sequence>MENDNKEPYVLVSVFKDDVKPEEVSNAAPALSLLIDEWHNAGKMIWSGSFDDNKTAMSVIEATKTEAEAFYAKYHETTKPFLATYMYQWNAMPLLSLIGDNQNHASLQITPEQQ</sequence>
<proteinExistence type="predicted"/>